<evidence type="ECO:0000313" key="9">
    <source>
        <dbReference type="Proteomes" id="UP000182332"/>
    </source>
</evidence>
<keyword evidence="3 6" id="KW-0812">Transmembrane</keyword>
<keyword evidence="5 6" id="KW-0472">Membrane</keyword>
<dbReference type="InterPro" id="IPR036259">
    <property type="entry name" value="MFS_trans_sf"/>
</dbReference>
<evidence type="ECO:0000256" key="4">
    <source>
        <dbReference type="ARBA" id="ARBA00022989"/>
    </source>
</evidence>
<evidence type="ECO:0000256" key="5">
    <source>
        <dbReference type="ARBA" id="ARBA00023136"/>
    </source>
</evidence>
<dbReference type="EMBL" id="FOHW01000002">
    <property type="protein sequence ID" value="SES81829.1"/>
    <property type="molecule type" value="Genomic_DNA"/>
</dbReference>
<protein>
    <submittedName>
        <fullName evidence="8">MFS transporter, DHA1 family, bicyclomycin/chloramphenicol resistance protein</fullName>
    </submittedName>
</protein>
<feature type="transmembrane region" description="Helical" evidence="6">
    <location>
        <begin position="340"/>
        <end position="362"/>
    </location>
</feature>
<evidence type="ECO:0000259" key="7">
    <source>
        <dbReference type="PROSITE" id="PS50850"/>
    </source>
</evidence>
<feature type="transmembrane region" description="Helical" evidence="6">
    <location>
        <begin position="252"/>
        <end position="271"/>
    </location>
</feature>
<feature type="transmembrane region" description="Helical" evidence="6">
    <location>
        <begin position="307"/>
        <end position="328"/>
    </location>
</feature>
<sequence length="407" mass="43330">MNDTARPSSKKSAVLLLSLMVVLGMFPLDVMLPSYPALANAFEVKINEVTLYVAMFAVGFSISQILIGPLSDKYGRPIMLKIGLVVSLIGVMGCLLSNTHTAFAAARVIQGAGCGCFVLAQAIVQDVFTVEDRQRVRIYLLSLSGICISFSPLLGTYLQYALDWQGSFYLFAILALILLVQIVFYFPNLQDQPLSAQTQKLSLVKRYADIVTFRPFVCSWLTSAMAFSCHFGFIAVSPIIFLETLQVSSLAYSLVLLLYGAAYVVGGLVATRLSKTLAVDAQIKIGLAISGLSGVIMVSMIQFQLSIATVAVPMIICTIGTTLVRPAAASRAMEMFSEKAGASSAAGGTIMFVTAGSVSVILSNAPLPPLESLSIFIVIATALGYAFNKWGIPEGPVLGDTEAGSSH</sequence>
<feature type="transmembrane region" description="Helical" evidence="6">
    <location>
        <begin position="51"/>
        <end position="71"/>
    </location>
</feature>
<dbReference type="Gene3D" id="1.20.1720.10">
    <property type="entry name" value="Multidrug resistance protein D"/>
    <property type="match status" value="1"/>
</dbReference>
<feature type="transmembrane region" description="Helical" evidence="6">
    <location>
        <begin position="136"/>
        <end position="160"/>
    </location>
</feature>
<keyword evidence="4 6" id="KW-1133">Transmembrane helix</keyword>
<feature type="transmembrane region" description="Helical" evidence="6">
    <location>
        <begin position="207"/>
        <end position="240"/>
    </location>
</feature>
<feature type="domain" description="Major facilitator superfamily (MFS) profile" evidence="7">
    <location>
        <begin position="13"/>
        <end position="396"/>
    </location>
</feature>
<evidence type="ECO:0000256" key="2">
    <source>
        <dbReference type="ARBA" id="ARBA00022475"/>
    </source>
</evidence>
<dbReference type="PANTHER" id="PTHR43124">
    <property type="entry name" value="PURINE EFFLUX PUMP PBUE"/>
    <property type="match status" value="1"/>
</dbReference>
<gene>
    <name evidence="8" type="ORF">SAMN05216197_102284</name>
</gene>
<dbReference type="InterPro" id="IPR050189">
    <property type="entry name" value="MFS_Efflux_Transporters"/>
</dbReference>
<dbReference type="PROSITE" id="PS50850">
    <property type="entry name" value="MFS"/>
    <property type="match status" value="1"/>
</dbReference>
<keyword evidence="2" id="KW-1003">Cell membrane</keyword>
<dbReference type="AlphaFoldDB" id="A0A1H9ZJG0"/>
<dbReference type="GO" id="GO:0022857">
    <property type="term" value="F:transmembrane transporter activity"/>
    <property type="evidence" value="ECO:0007669"/>
    <property type="project" value="InterPro"/>
</dbReference>
<feature type="transmembrane region" description="Helical" evidence="6">
    <location>
        <begin position="104"/>
        <end position="124"/>
    </location>
</feature>
<dbReference type="GO" id="GO:0005886">
    <property type="term" value="C:plasma membrane"/>
    <property type="evidence" value="ECO:0007669"/>
    <property type="project" value="UniProtKB-SubCell"/>
</dbReference>
<proteinExistence type="predicted"/>
<dbReference type="SUPFAM" id="SSF103473">
    <property type="entry name" value="MFS general substrate transporter"/>
    <property type="match status" value="1"/>
</dbReference>
<dbReference type="InterPro" id="IPR011701">
    <property type="entry name" value="MFS"/>
</dbReference>
<accession>A0A1H9ZJG0</accession>
<feature type="transmembrane region" description="Helical" evidence="6">
    <location>
        <begin position="283"/>
        <end position="301"/>
    </location>
</feature>
<dbReference type="Pfam" id="PF07690">
    <property type="entry name" value="MFS_1"/>
    <property type="match status" value="1"/>
</dbReference>
<evidence type="ECO:0000313" key="8">
    <source>
        <dbReference type="EMBL" id="SES81829.1"/>
    </source>
</evidence>
<feature type="transmembrane region" description="Helical" evidence="6">
    <location>
        <begin position="78"/>
        <end position="98"/>
    </location>
</feature>
<evidence type="ECO:0000256" key="1">
    <source>
        <dbReference type="ARBA" id="ARBA00004651"/>
    </source>
</evidence>
<dbReference type="InterPro" id="IPR020846">
    <property type="entry name" value="MFS_dom"/>
</dbReference>
<feature type="transmembrane region" description="Helical" evidence="6">
    <location>
        <begin position="368"/>
        <end position="387"/>
    </location>
</feature>
<dbReference type="PANTHER" id="PTHR43124:SF3">
    <property type="entry name" value="CHLORAMPHENICOL EFFLUX PUMP RV0191"/>
    <property type="match status" value="1"/>
</dbReference>
<evidence type="ECO:0000256" key="6">
    <source>
        <dbReference type="SAM" id="Phobius"/>
    </source>
</evidence>
<dbReference type="Proteomes" id="UP000182332">
    <property type="component" value="Unassembled WGS sequence"/>
</dbReference>
<comment type="subcellular location">
    <subcellularLocation>
        <location evidence="1">Cell membrane</location>
        <topology evidence="1">Multi-pass membrane protein</topology>
    </subcellularLocation>
</comment>
<dbReference type="OrthoDB" id="9814303at2"/>
<organism evidence="8 9">
    <name type="scientific">Pseudomonas graminis</name>
    <dbReference type="NCBI Taxonomy" id="158627"/>
    <lineage>
        <taxon>Bacteria</taxon>
        <taxon>Pseudomonadati</taxon>
        <taxon>Pseudomonadota</taxon>
        <taxon>Gammaproteobacteria</taxon>
        <taxon>Pseudomonadales</taxon>
        <taxon>Pseudomonadaceae</taxon>
        <taxon>Pseudomonas</taxon>
    </lineage>
</organism>
<dbReference type="RefSeq" id="WP_074884556.1">
    <property type="nucleotide sequence ID" value="NZ_FOHW01000002.1"/>
</dbReference>
<name>A0A1H9ZJG0_9PSED</name>
<evidence type="ECO:0000256" key="3">
    <source>
        <dbReference type="ARBA" id="ARBA00022692"/>
    </source>
</evidence>
<reference evidence="8 9" key="1">
    <citation type="submission" date="2016-10" db="EMBL/GenBank/DDBJ databases">
        <authorList>
            <person name="de Groot N.N."/>
        </authorList>
    </citation>
    <scope>NUCLEOTIDE SEQUENCE [LARGE SCALE GENOMIC DNA]</scope>
    <source>
        <strain evidence="8 9">DSM 11363</strain>
    </source>
</reference>
<feature type="transmembrane region" description="Helical" evidence="6">
    <location>
        <begin position="166"/>
        <end position="186"/>
    </location>
</feature>